<organism evidence="1 2">
    <name type="scientific">Haloarcula sebkhae</name>
    <dbReference type="NCBI Taxonomy" id="932660"/>
    <lineage>
        <taxon>Archaea</taxon>
        <taxon>Methanobacteriati</taxon>
        <taxon>Methanobacteriota</taxon>
        <taxon>Stenosarchaea group</taxon>
        <taxon>Halobacteria</taxon>
        <taxon>Halobacteriales</taxon>
        <taxon>Haloarculaceae</taxon>
        <taxon>Haloarcula</taxon>
    </lineage>
</organism>
<accession>A0ACC6VL54</accession>
<name>A0ACC6VL54_9EURY</name>
<sequence>MAIFPLTQQELWILRALFVIPVLVGIGGRVFAGGSILEVVVGGGVMGGLSFIPLAFIYFIYLFGKRLSIQHA</sequence>
<keyword evidence="2" id="KW-1185">Reference proteome</keyword>
<gene>
    <name evidence="1" type="ORF">ACFFN7_11005</name>
</gene>
<dbReference type="Proteomes" id="UP001589559">
    <property type="component" value="Unassembled WGS sequence"/>
</dbReference>
<reference evidence="1" key="1">
    <citation type="submission" date="2024-09" db="EMBL/GenBank/DDBJ databases">
        <authorList>
            <person name="Sun Q."/>
            <person name="Mori K."/>
        </authorList>
    </citation>
    <scope>NUCLEOTIDE SEQUENCE</scope>
    <source>
        <strain evidence="1">JCM 19018</strain>
    </source>
</reference>
<evidence type="ECO:0000313" key="2">
    <source>
        <dbReference type="Proteomes" id="UP001589559"/>
    </source>
</evidence>
<proteinExistence type="predicted"/>
<evidence type="ECO:0000313" key="1">
    <source>
        <dbReference type="EMBL" id="MFB9811894.1"/>
    </source>
</evidence>
<protein>
    <submittedName>
        <fullName evidence="1">Uncharacterized protein</fullName>
    </submittedName>
</protein>
<dbReference type="EMBL" id="JBHMAK010000007">
    <property type="protein sequence ID" value="MFB9811894.1"/>
    <property type="molecule type" value="Genomic_DNA"/>
</dbReference>
<comment type="caution">
    <text evidence="1">The sequence shown here is derived from an EMBL/GenBank/DDBJ whole genome shotgun (WGS) entry which is preliminary data.</text>
</comment>